<dbReference type="PANTHER" id="PTHR12419">
    <property type="entry name" value="OTU DOMAIN CONTAINING PROTEIN"/>
    <property type="match status" value="1"/>
</dbReference>
<evidence type="ECO:0000313" key="3">
    <source>
        <dbReference type="EMBL" id="KAK6136190.1"/>
    </source>
</evidence>
<dbReference type="PANTHER" id="PTHR12419:SF90">
    <property type="entry name" value="OS02G0819500 PROTEIN"/>
    <property type="match status" value="1"/>
</dbReference>
<evidence type="ECO:0000313" key="4">
    <source>
        <dbReference type="Proteomes" id="UP001318860"/>
    </source>
</evidence>
<dbReference type="InterPro" id="IPR050704">
    <property type="entry name" value="Peptidase_C85-like"/>
</dbReference>
<evidence type="ECO:0000259" key="2">
    <source>
        <dbReference type="PROSITE" id="PS50802"/>
    </source>
</evidence>
<dbReference type="PROSITE" id="PS50802">
    <property type="entry name" value="OTU"/>
    <property type="match status" value="1"/>
</dbReference>
<dbReference type="Pfam" id="PF02338">
    <property type="entry name" value="OTU"/>
    <property type="match status" value="1"/>
</dbReference>
<accession>A0ABR0VLS7</accession>
<feature type="domain" description="OTU" evidence="2">
    <location>
        <begin position="190"/>
        <end position="317"/>
    </location>
</feature>
<dbReference type="SUPFAM" id="SSF54001">
    <property type="entry name" value="Cysteine proteinases"/>
    <property type="match status" value="1"/>
</dbReference>
<organism evidence="3 4">
    <name type="scientific">Rehmannia glutinosa</name>
    <name type="common">Chinese foxglove</name>
    <dbReference type="NCBI Taxonomy" id="99300"/>
    <lineage>
        <taxon>Eukaryota</taxon>
        <taxon>Viridiplantae</taxon>
        <taxon>Streptophyta</taxon>
        <taxon>Embryophyta</taxon>
        <taxon>Tracheophyta</taxon>
        <taxon>Spermatophyta</taxon>
        <taxon>Magnoliopsida</taxon>
        <taxon>eudicotyledons</taxon>
        <taxon>Gunneridae</taxon>
        <taxon>Pentapetalae</taxon>
        <taxon>asterids</taxon>
        <taxon>lamiids</taxon>
        <taxon>Lamiales</taxon>
        <taxon>Orobanchaceae</taxon>
        <taxon>Rehmannieae</taxon>
        <taxon>Rehmannia</taxon>
    </lineage>
</organism>
<dbReference type="InterPro" id="IPR038765">
    <property type="entry name" value="Papain-like_cys_pep_sf"/>
</dbReference>
<evidence type="ECO:0000256" key="1">
    <source>
        <dbReference type="ARBA" id="ARBA00010407"/>
    </source>
</evidence>
<name>A0ABR0VLS7_REHGL</name>
<gene>
    <name evidence="3" type="ORF">DH2020_030081</name>
</gene>
<sequence>MTTYQIDPDVVRWGLHLIDVCSLSNNGSPETLTCYEKDLSWTESVKEGFCNPTCSFVENDEVIAHALQEELSRIAASDASGFTYAGKQHQEESILAQDWLGRSGFQCNQEEVDKKEAVLTDLEELSLESDYQGNLPEIEDESDIDGELGKRLNQMVPVPHVPKINGDIPSADEATSDHQRLLNRLQLYELTELKILGDGNCQVGSFRSLSDQIYRTPEHHKFVREQVVSQLKSQPELYDNYVPMAYDDYLKKISESGEWGDHVTLQAAADCYGIKIFVITSFKDTCYIEILPQNEKSDRIIFLSFWAEVHYNSIYPLGELPVVEGKKKKRRWWT</sequence>
<proteinExistence type="inferred from homology"/>
<dbReference type="Proteomes" id="UP001318860">
    <property type="component" value="Unassembled WGS sequence"/>
</dbReference>
<reference evidence="3 4" key="1">
    <citation type="journal article" date="2021" name="Comput. Struct. Biotechnol. J.">
        <title>De novo genome assembly of the potent medicinal plant Rehmannia glutinosa using nanopore technology.</title>
        <authorList>
            <person name="Ma L."/>
            <person name="Dong C."/>
            <person name="Song C."/>
            <person name="Wang X."/>
            <person name="Zheng X."/>
            <person name="Niu Y."/>
            <person name="Chen S."/>
            <person name="Feng W."/>
        </authorList>
    </citation>
    <scope>NUCLEOTIDE SEQUENCE [LARGE SCALE GENOMIC DNA]</scope>
    <source>
        <strain evidence="3">DH-2019</strain>
    </source>
</reference>
<dbReference type="InterPro" id="IPR003323">
    <property type="entry name" value="OTU_dom"/>
</dbReference>
<dbReference type="EMBL" id="JABTTQ020001050">
    <property type="protein sequence ID" value="KAK6136190.1"/>
    <property type="molecule type" value="Genomic_DNA"/>
</dbReference>
<keyword evidence="4" id="KW-1185">Reference proteome</keyword>
<protein>
    <recommendedName>
        <fullName evidence="2">OTU domain-containing protein</fullName>
    </recommendedName>
</protein>
<comment type="similarity">
    <text evidence="1">Belongs to the peptidase C85 family.</text>
</comment>
<comment type="caution">
    <text evidence="3">The sequence shown here is derived from an EMBL/GenBank/DDBJ whole genome shotgun (WGS) entry which is preliminary data.</text>
</comment>
<dbReference type="CDD" id="cd22751">
    <property type="entry name" value="OTU_plant_OTU9-like"/>
    <property type="match status" value="1"/>
</dbReference>
<dbReference type="Gene3D" id="3.90.70.80">
    <property type="match status" value="1"/>
</dbReference>